<sequence>MIQQLLNIKLNGNIILNKNKQNLYIMKNLVFLVLILFFSCAKNNQEDSLKKELETLTKNHVEVVNELNDINENYLEPFRIYQEIVLNESKTSPEVSVSSYAKLIEKYPNSFWKHESERRMENIKNRKHLWTKENGWNLNNKDVIPEPISVVKAISCPGC</sequence>
<feature type="coiled-coil region" evidence="1">
    <location>
        <begin position="46"/>
        <end position="73"/>
    </location>
</feature>
<organism evidence="2 3">
    <name type="scientific">Kordia antarctica</name>
    <dbReference type="NCBI Taxonomy" id="1218801"/>
    <lineage>
        <taxon>Bacteria</taxon>
        <taxon>Pseudomonadati</taxon>
        <taxon>Bacteroidota</taxon>
        <taxon>Flavobacteriia</taxon>
        <taxon>Flavobacteriales</taxon>
        <taxon>Flavobacteriaceae</taxon>
        <taxon>Kordia</taxon>
    </lineage>
</organism>
<gene>
    <name evidence="2" type="ORF">IMCC3317_03310</name>
</gene>
<evidence type="ECO:0000313" key="2">
    <source>
        <dbReference type="EMBL" id="QHI34985.1"/>
    </source>
</evidence>
<dbReference type="KEGG" id="kan:IMCC3317_03310"/>
<keyword evidence="1" id="KW-0175">Coiled coil</keyword>
<keyword evidence="3" id="KW-1185">Reference proteome</keyword>
<dbReference type="AlphaFoldDB" id="A0A7L4ZEC3"/>
<reference evidence="2 3" key="1">
    <citation type="journal article" date="2013" name="Int. J. Syst. Evol. Microbiol.">
        <title>Kordia antarctica sp. nov., isolated from Antarctic seawater.</title>
        <authorList>
            <person name="Baek K."/>
            <person name="Choi A."/>
            <person name="Kang I."/>
            <person name="Lee K."/>
            <person name="Cho J.C."/>
        </authorList>
    </citation>
    <scope>NUCLEOTIDE SEQUENCE [LARGE SCALE GENOMIC DNA]</scope>
    <source>
        <strain evidence="2 3">IMCC3317</strain>
    </source>
</reference>
<proteinExistence type="predicted"/>
<dbReference type="EMBL" id="CP019288">
    <property type="protein sequence ID" value="QHI34985.1"/>
    <property type="molecule type" value="Genomic_DNA"/>
</dbReference>
<accession>A0A7L4ZEC3</accession>
<name>A0A7L4ZEC3_9FLAO</name>
<protein>
    <submittedName>
        <fullName evidence="2">Uncharacterized protein</fullName>
    </submittedName>
</protein>
<evidence type="ECO:0000313" key="3">
    <source>
        <dbReference type="Proteomes" id="UP000464657"/>
    </source>
</evidence>
<evidence type="ECO:0000256" key="1">
    <source>
        <dbReference type="SAM" id="Coils"/>
    </source>
</evidence>
<dbReference type="Proteomes" id="UP000464657">
    <property type="component" value="Chromosome"/>
</dbReference>